<dbReference type="GO" id="GO:0016301">
    <property type="term" value="F:kinase activity"/>
    <property type="evidence" value="ECO:0007669"/>
    <property type="project" value="UniProtKB-KW"/>
</dbReference>
<comment type="caution">
    <text evidence="5">The sequence shown here is derived from an EMBL/GenBank/DDBJ whole genome shotgun (WGS) entry which is preliminary data.</text>
</comment>
<evidence type="ECO:0000313" key="5">
    <source>
        <dbReference type="EMBL" id="KRN31189.1"/>
    </source>
</evidence>
<accession>A0A0R2FXW8</accession>
<dbReference type="InParanoid" id="A0A0R2FXW8"/>
<dbReference type="EMBL" id="JQAX01000004">
    <property type="protein sequence ID" value="KRN31189.1"/>
    <property type="molecule type" value="Genomic_DNA"/>
</dbReference>
<dbReference type="STRING" id="1123500.GCA_000420365_01113"/>
<dbReference type="GO" id="GO:0005975">
    <property type="term" value="P:carbohydrate metabolic process"/>
    <property type="evidence" value="ECO:0007669"/>
    <property type="project" value="InterPro"/>
</dbReference>
<dbReference type="PANTHER" id="PTHR43095:SF2">
    <property type="entry name" value="GLUCONOKINASE"/>
    <property type="match status" value="1"/>
</dbReference>
<keyword evidence="2" id="KW-0808">Transferase</keyword>
<keyword evidence="3 5" id="KW-0418">Kinase</keyword>
<name>A0A0R2FXW8_9LACO</name>
<evidence type="ECO:0000313" key="6">
    <source>
        <dbReference type="Proteomes" id="UP000051296"/>
    </source>
</evidence>
<gene>
    <name evidence="5" type="ORF">IV68_GL001067</name>
</gene>
<dbReference type="AlphaFoldDB" id="A0A0R2FXW8"/>
<proteinExistence type="inferred from homology"/>
<feature type="domain" description="Carbohydrate kinase FGGY N-terminal" evidence="4">
    <location>
        <begin position="34"/>
        <end position="202"/>
    </location>
</feature>
<dbReference type="SUPFAM" id="SSF53067">
    <property type="entry name" value="Actin-like ATPase domain"/>
    <property type="match status" value="1"/>
</dbReference>
<organism evidence="5 6">
    <name type="scientific">Weissella halotolerans DSM 20190</name>
    <dbReference type="NCBI Taxonomy" id="1123500"/>
    <lineage>
        <taxon>Bacteria</taxon>
        <taxon>Bacillati</taxon>
        <taxon>Bacillota</taxon>
        <taxon>Bacilli</taxon>
        <taxon>Lactobacillales</taxon>
        <taxon>Lactobacillaceae</taxon>
        <taxon>Weissella</taxon>
    </lineage>
</organism>
<protein>
    <submittedName>
        <fullName evidence="5">Gluconate kinase</fullName>
    </submittedName>
</protein>
<evidence type="ECO:0000256" key="3">
    <source>
        <dbReference type="ARBA" id="ARBA00022777"/>
    </source>
</evidence>
<dbReference type="Pfam" id="PF00370">
    <property type="entry name" value="FGGY_N"/>
    <property type="match status" value="1"/>
</dbReference>
<keyword evidence="6" id="KW-1185">Reference proteome</keyword>
<dbReference type="InterPro" id="IPR043129">
    <property type="entry name" value="ATPase_NBD"/>
</dbReference>
<dbReference type="Proteomes" id="UP000051296">
    <property type="component" value="Unassembled WGS sequence"/>
</dbReference>
<sequence length="220" mass="24492">MNLEVGMQDENQQTSQQSYPYTRADFPSATLSALQLTESVKQALLDLDQRLGESNQIERIRFHGSLSGWLPLDSAYQPVTDILSASESNQHFIDALIMNGIGKQLQNKTGVPLSPSVPLIMTIALKDNEPDLFAKSVHFMGVFEYLLYQLFGLNVIEPAHAARTGFYNVLKQDWDPQALAIAGVQREQLPEISRPNNQVVAFNHVVSSSNRTDTITFEIG</sequence>
<evidence type="ECO:0000256" key="2">
    <source>
        <dbReference type="ARBA" id="ARBA00022679"/>
    </source>
</evidence>
<dbReference type="eggNOG" id="COG1070">
    <property type="taxonomic scope" value="Bacteria"/>
</dbReference>
<dbReference type="InterPro" id="IPR018484">
    <property type="entry name" value="FGGY_N"/>
</dbReference>
<dbReference type="PANTHER" id="PTHR43095">
    <property type="entry name" value="SUGAR KINASE"/>
    <property type="match status" value="1"/>
</dbReference>
<reference evidence="5 6" key="1">
    <citation type="journal article" date="2015" name="Genome Announc.">
        <title>Expanding the biotechnology potential of lactobacilli through comparative genomics of 213 strains and associated genera.</title>
        <authorList>
            <person name="Sun Z."/>
            <person name="Harris H.M."/>
            <person name="McCann A."/>
            <person name="Guo C."/>
            <person name="Argimon S."/>
            <person name="Zhang W."/>
            <person name="Yang X."/>
            <person name="Jeffery I.B."/>
            <person name="Cooney J.C."/>
            <person name="Kagawa T.F."/>
            <person name="Liu W."/>
            <person name="Song Y."/>
            <person name="Salvetti E."/>
            <person name="Wrobel A."/>
            <person name="Rasinkangas P."/>
            <person name="Parkhill J."/>
            <person name="Rea M.C."/>
            <person name="O'Sullivan O."/>
            <person name="Ritari J."/>
            <person name="Douillard F.P."/>
            <person name="Paul Ross R."/>
            <person name="Yang R."/>
            <person name="Briner A.E."/>
            <person name="Felis G.E."/>
            <person name="de Vos W.M."/>
            <person name="Barrangou R."/>
            <person name="Klaenhammer T.R."/>
            <person name="Caufield P.W."/>
            <person name="Cui Y."/>
            <person name="Zhang H."/>
            <person name="O'Toole P.W."/>
        </authorList>
    </citation>
    <scope>NUCLEOTIDE SEQUENCE [LARGE SCALE GENOMIC DNA]</scope>
    <source>
        <strain evidence="5 6">DSM 20190</strain>
    </source>
</reference>
<evidence type="ECO:0000259" key="4">
    <source>
        <dbReference type="Pfam" id="PF00370"/>
    </source>
</evidence>
<comment type="similarity">
    <text evidence="1">Belongs to the FGGY kinase family.</text>
</comment>
<evidence type="ECO:0000256" key="1">
    <source>
        <dbReference type="ARBA" id="ARBA00009156"/>
    </source>
</evidence>
<dbReference type="Gene3D" id="3.30.420.40">
    <property type="match status" value="1"/>
</dbReference>
<dbReference type="PATRIC" id="fig|1123500.6.peg.1069"/>
<dbReference type="InterPro" id="IPR050406">
    <property type="entry name" value="FGGY_Carb_Kinase"/>
</dbReference>